<comment type="similarity">
    <text evidence="1 5">Belongs to the HypA/HybF family.</text>
</comment>
<dbReference type="PROSITE" id="PS01249">
    <property type="entry name" value="HYPA"/>
    <property type="match status" value="1"/>
</dbReference>
<dbReference type="GO" id="GO:0008270">
    <property type="term" value="F:zinc ion binding"/>
    <property type="evidence" value="ECO:0007669"/>
    <property type="project" value="UniProtKB-UniRule"/>
</dbReference>
<keyword evidence="4 5" id="KW-0862">Zinc</keyword>
<feature type="binding site" evidence="5">
    <location>
        <position position="73"/>
    </location>
    <ligand>
        <name>Zn(2+)</name>
        <dbReference type="ChEBI" id="CHEBI:29105"/>
    </ligand>
</feature>
<evidence type="ECO:0000313" key="6">
    <source>
        <dbReference type="EMBL" id="QOQ87105.1"/>
    </source>
</evidence>
<dbReference type="GO" id="GO:0051604">
    <property type="term" value="P:protein maturation"/>
    <property type="evidence" value="ECO:0007669"/>
    <property type="project" value="InterPro"/>
</dbReference>
<feature type="binding site" evidence="5">
    <location>
        <position position="89"/>
    </location>
    <ligand>
        <name>Zn(2+)</name>
        <dbReference type="ChEBI" id="CHEBI:29105"/>
    </ligand>
</feature>
<organism evidence="6 7">
    <name type="scientific">Campylobacter corcagiensis</name>
    <dbReference type="NCBI Taxonomy" id="1448857"/>
    <lineage>
        <taxon>Bacteria</taxon>
        <taxon>Pseudomonadati</taxon>
        <taxon>Campylobacterota</taxon>
        <taxon>Epsilonproteobacteria</taxon>
        <taxon>Campylobacterales</taxon>
        <taxon>Campylobacteraceae</taxon>
        <taxon>Campylobacter</taxon>
    </lineage>
</organism>
<keyword evidence="3 5" id="KW-0479">Metal-binding</keyword>
<evidence type="ECO:0000256" key="5">
    <source>
        <dbReference type="HAMAP-Rule" id="MF_00213"/>
    </source>
</evidence>
<dbReference type="GO" id="GO:0016151">
    <property type="term" value="F:nickel cation binding"/>
    <property type="evidence" value="ECO:0007669"/>
    <property type="project" value="UniProtKB-UniRule"/>
</dbReference>
<keyword evidence="7" id="KW-1185">Reference proteome</keyword>
<reference evidence="6 7" key="1">
    <citation type="submission" date="2020-10" db="EMBL/GenBank/DDBJ databases">
        <title>Campylobacter and Helicobacter PacBio genomes.</title>
        <authorList>
            <person name="Lane C."/>
        </authorList>
    </citation>
    <scope>NUCLEOTIDE SEQUENCE [LARGE SCALE GENOMIC DNA]</scope>
    <source>
        <strain evidence="6 7">2016D-0077</strain>
    </source>
</reference>
<dbReference type="HAMAP" id="MF_00213">
    <property type="entry name" value="HypA_HybF"/>
    <property type="match status" value="1"/>
</dbReference>
<proteinExistence type="inferred from homology"/>
<dbReference type="PANTHER" id="PTHR34535:SF3">
    <property type="entry name" value="HYDROGENASE MATURATION FACTOR HYPA"/>
    <property type="match status" value="1"/>
</dbReference>
<evidence type="ECO:0000256" key="3">
    <source>
        <dbReference type="ARBA" id="ARBA00022723"/>
    </source>
</evidence>
<dbReference type="NCBIfam" id="TIGR00100">
    <property type="entry name" value="hypA"/>
    <property type="match status" value="1"/>
</dbReference>
<protein>
    <recommendedName>
        <fullName evidence="5">Hydrogenase maturation factor HypA</fullName>
    </recommendedName>
</protein>
<dbReference type="PIRSF" id="PIRSF004761">
    <property type="entry name" value="Hydrgn_mat_HypA"/>
    <property type="match status" value="1"/>
</dbReference>
<comment type="function">
    <text evidence="5">Involved in the maturation of [NiFe] hydrogenases. Required for nickel insertion into the metal center of the hydrogenase.</text>
</comment>
<dbReference type="Gene3D" id="3.30.2320.80">
    <property type="match status" value="1"/>
</dbReference>
<feature type="binding site" evidence="5">
    <location>
        <position position="2"/>
    </location>
    <ligand>
        <name>Ni(2+)</name>
        <dbReference type="ChEBI" id="CHEBI:49786"/>
    </ligand>
</feature>
<dbReference type="PANTHER" id="PTHR34535">
    <property type="entry name" value="HYDROGENASE MATURATION FACTOR HYPA"/>
    <property type="match status" value="1"/>
</dbReference>
<keyword evidence="2 5" id="KW-0533">Nickel</keyword>
<evidence type="ECO:0000256" key="4">
    <source>
        <dbReference type="ARBA" id="ARBA00022833"/>
    </source>
</evidence>
<feature type="binding site" evidence="5">
    <location>
        <position position="76"/>
    </location>
    <ligand>
        <name>Zn(2+)</name>
        <dbReference type="ChEBI" id="CHEBI:29105"/>
    </ligand>
</feature>
<name>A0A7M1LHY2_9BACT</name>
<evidence type="ECO:0000313" key="7">
    <source>
        <dbReference type="Proteomes" id="UP000594749"/>
    </source>
</evidence>
<sequence length="113" mass="12828">MHELSIVIDLVALCEENLRKNNKSKIEEVHLKIGRLSGVEPHLLKSAYDVYKKETVCENAKLIINLQDIVVKCNSCEKESILKKNEFLCPKCGSNDLEVLDGEDMYLMSLTMS</sequence>
<dbReference type="InterPro" id="IPR000688">
    <property type="entry name" value="HypA/HybF"/>
</dbReference>
<dbReference type="Proteomes" id="UP000594749">
    <property type="component" value="Chromosome"/>
</dbReference>
<feature type="binding site" evidence="5">
    <location>
        <position position="92"/>
    </location>
    <ligand>
        <name>Zn(2+)</name>
        <dbReference type="ChEBI" id="CHEBI:29105"/>
    </ligand>
</feature>
<dbReference type="OrthoDB" id="9800361at2"/>
<dbReference type="InterPro" id="IPR020538">
    <property type="entry name" value="Hydgase_Ni_incorp_HypA/HybF_CS"/>
</dbReference>
<dbReference type="Pfam" id="PF01155">
    <property type="entry name" value="HypA"/>
    <property type="match status" value="1"/>
</dbReference>
<evidence type="ECO:0000256" key="2">
    <source>
        <dbReference type="ARBA" id="ARBA00022596"/>
    </source>
</evidence>
<gene>
    <name evidence="5 6" type="primary">hypA</name>
    <name evidence="6" type="ORF">IMC76_07790</name>
</gene>
<dbReference type="AlphaFoldDB" id="A0A7M1LHY2"/>
<dbReference type="RefSeq" id="WP_025803461.1">
    <property type="nucleotide sequence ID" value="NZ_CP053842.1"/>
</dbReference>
<accession>A0A7M1LHY2</accession>
<dbReference type="EMBL" id="CP063078">
    <property type="protein sequence ID" value="QOQ87105.1"/>
    <property type="molecule type" value="Genomic_DNA"/>
</dbReference>
<evidence type="ECO:0000256" key="1">
    <source>
        <dbReference type="ARBA" id="ARBA00010748"/>
    </source>
</evidence>